<dbReference type="Gene3D" id="2.60.120.200">
    <property type="match status" value="1"/>
</dbReference>
<accession>A0A2N3KAX0</accession>
<comment type="caution">
    <text evidence="1">The sequence shown here is derived from an EMBL/GenBank/DDBJ whole genome shotgun (WGS) entry which is preliminary data.</text>
</comment>
<dbReference type="Proteomes" id="UP000233597">
    <property type="component" value="Unassembled WGS sequence"/>
</dbReference>
<dbReference type="EMBL" id="NWTK01000029">
    <property type="protein sequence ID" value="PKR47728.1"/>
    <property type="molecule type" value="Genomic_DNA"/>
</dbReference>
<dbReference type="OrthoDB" id="118830at2"/>
<sequence length="204" mass="23912">MSRLSSRTFLGHQLYTHHHEVSDDCSTDRERSELTQRGARYSDGTEMWYGWHVYFPEDFPDINPTRTTFAQFHQAGAEPILMFLTNPEGYYGEVRDQEKPIHEISVIDENEKWRGKWLRIEVHAKWSRGEDGFIEIYRDGEKRGEYRGVTFEGEGIYFKYGIYRSGISRYIEALNKPEAPAQIVYFTGVKAGDTREEIQLPVIE</sequence>
<dbReference type="AlphaFoldDB" id="A0A2N3KAX0"/>
<evidence type="ECO:0000313" key="2">
    <source>
        <dbReference type="Proteomes" id="UP000233597"/>
    </source>
</evidence>
<name>A0A2N3KAX0_9PROT</name>
<dbReference type="InterPro" id="IPR025975">
    <property type="entry name" value="Polysacc_lyase"/>
</dbReference>
<organism evidence="1 2">
    <name type="scientific">Thalassospira marina</name>
    <dbReference type="NCBI Taxonomy" id="2048283"/>
    <lineage>
        <taxon>Bacteria</taxon>
        <taxon>Pseudomonadati</taxon>
        <taxon>Pseudomonadota</taxon>
        <taxon>Alphaproteobacteria</taxon>
        <taxon>Rhodospirillales</taxon>
        <taxon>Thalassospiraceae</taxon>
        <taxon>Thalassospira</taxon>
    </lineage>
</organism>
<protein>
    <submittedName>
        <fullName evidence="1">Uncharacterized protein</fullName>
    </submittedName>
</protein>
<reference evidence="1 2" key="1">
    <citation type="submission" date="2017-09" db="EMBL/GenBank/DDBJ databases">
        <title>Biodiversity and function of Thalassospira species in the particle-attached aromatic-hydrocarbon-degrading consortia from the surface seawater of the South China Sea.</title>
        <authorList>
            <person name="Dong C."/>
            <person name="Liu R."/>
            <person name="Shao Z."/>
        </authorList>
    </citation>
    <scope>NUCLEOTIDE SEQUENCE [LARGE SCALE GENOMIC DNA]</scope>
    <source>
        <strain evidence="1 2">CSC1P2</strain>
    </source>
</reference>
<gene>
    <name evidence="1" type="ORF">COO20_25630</name>
</gene>
<proteinExistence type="predicted"/>
<evidence type="ECO:0000313" key="1">
    <source>
        <dbReference type="EMBL" id="PKR47728.1"/>
    </source>
</evidence>
<dbReference type="Pfam" id="PF14099">
    <property type="entry name" value="Polysacc_lyase"/>
    <property type="match status" value="1"/>
</dbReference>